<evidence type="ECO:0000313" key="7">
    <source>
        <dbReference type="Proteomes" id="UP001501697"/>
    </source>
</evidence>
<organism evidence="6 7">
    <name type="scientific">Microbacterium awajiense</name>
    <dbReference type="NCBI Taxonomy" id="415214"/>
    <lineage>
        <taxon>Bacteria</taxon>
        <taxon>Bacillati</taxon>
        <taxon>Actinomycetota</taxon>
        <taxon>Actinomycetes</taxon>
        <taxon>Micrococcales</taxon>
        <taxon>Microbacteriaceae</taxon>
        <taxon>Microbacterium</taxon>
    </lineage>
</organism>
<feature type="coiled-coil region" evidence="1">
    <location>
        <begin position="390"/>
        <end position="424"/>
    </location>
</feature>
<evidence type="ECO:0000256" key="4">
    <source>
        <dbReference type="SAM" id="SignalP"/>
    </source>
</evidence>
<evidence type="ECO:0000256" key="2">
    <source>
        <dbReference type="SAM" id="MobiDB-lite"/>
    </source>
</evidence>
<evidence type="ECO:0000256" key="3">
    <source>
        <dbReference type="SAM" id="Phobius"/>
    </source>
</evidence>
<feature type="chain" id="PRO_5045241370" evidence="4">
    <location>
        <begin position="26"/>
        <end position="657"/>
    </location>
</feature>
<keyword evidence="1" id="KW-0175">Coiled coil</keyword>
<reference evidence="7" key="1">
    <citation type="journal article" date="2019" name="Int. J. Syst. Evol. Microbiol.">
        <title>The Global Catalogue of Microorganisms (GCM) 10K type strain sequencing project: providing services to taxonomists for standard genome sequencing and annotation.</title>
        <authorList>
            <consortium name="The Broad Institute Genomics Platform"/>
            <consortium name="The Broad Institute Genome Sequencing Center for Infectious Disease"/>
            <person name="Wu L."/>
            <person name="Ma J."/>
        </authorList>
    </citation>
    <scope>NUCLEOTIDE SEQUENCE [LARGE SCALE GENOMIC DNA]</scope>
    <source>
        <strain evidence="7">JCM 16544</strain>
    </source>
</reference>
<dbReference type="Gene3D" id="3.10.310.50">
    <property type="match status" value="1"/>
</dbReference>
<feature type="domain" description="TPM" evidence="5">
    <location>
        <begin position="36"/>
        <end position="154"/>
    </location>
</feature>
<feature type="signal peptide" evidence="4">
    <location>
        <begin position="1"/>
        <end position="25"/>
    </location>
</feature>
<protein>
    <submittedName>
        <fullName evidence="6">TPM domain-containing protein</fullName>
    </submittedName>
</protein>
<feature type="region of interest" description="Disordered" evidence="2">
    <location>
        <begin position="615"/>
        <end position="657"/>
    </location>
</feature>
<keyword evidence="4" id="KW-0732">Signal</keyword>
<comment type="caution">
    <text evidence="6">The sequence shown here is derived from an EMBL/GenBank/DDBJ whole genome shotgun (WGS) entry which is preliminary data.</text>
</comment>
<accession>A0ABP7AFD5</accession>
<sequence length="657" mass="67932">MRARWALSLTAALALMFAATTSASATDPVALGSQYVLDDAGALSDSERTAAEERLERLSSETDVDLWVVYVDEFTNPSDAESWADQTAIDNGLGPNQYLLAVAVDARQYYLSGDSAGPVSFDQLGQIEQQLIQPELSAEDWSGAAIAAADGLQDAAGGGTGGFPMWIIVVLVVAAIGVVAWVIIRRRRRGVGGSAGGADAVTTAELARRAASALVATDDALKTSEQELGFAKAQFGEAATAPFQQALAAARGALDEAFTLQQQLDDSEPDTEQQVREWNTRILELCENANRELDEKAADFDELRRLEQNAPAALERIRTESRTAAGALDAASATLATLTGRYAPEALATIADNPEQARDRLAFAEEQLAAAQTAIEGGDGGEAAISLRAAEEAVGQAELLEQAIDKLAADLAEAEKTAATLIADIEGDIAAAGSLPDPDGHVAGAIAAARTQLDGARTDLAGPDTRPLAALERLEGANRQIDTVIQQVRDAAAQAERARQMLGQTIMKAQAQVSAAEDYITARRGAVGAEARTRLAQAGASLVQAQQLQAGDPQTALQHAQRADQLAGEAIRSAQSDVGSFAGGGGLLPTGRSSGGGGGDLMGAVLGGILINSAVGGGRSSSSRRTTSRPSMRTSGGLSSSSFGGGGTRRRRGGGRF</sequence>
<keyword evidence="3" id="KW-0472">Membrane</keyword>
<keyword evidence="3" id="KW-1133">Transmembrane helix</keyword>
<name>A0ABP7AFD5_9MICO</name>
<dbReference type="RefSeq" id="WP_344737043.1">
    <property type="nucleotide sequence ID" value="NZ_BAAAYU010000003.1"/>
</dbReference>
<dbReference type="Pfam" id="PF04536">
    <property type="entry name" value="TPM_phosphatase"/>
    <property type="match status" value="1"/>
</dbReference>
<evidence type="ECO:0000313" key="6">
    <source>
        <dbReference type="EMBL" id="GAA3630702.1"/>
    </source>
</evidence>
<proteinExistence type="predicted"/>
<feature type="compositionally biased region" description="Basic residues" evidence="2">
    <location>
        <begin position="648"/>
        <end position="657"/>
    </location>
</feature>
<gene>
    <name evidence="6" type="ORF">GCM10022200_11840</name>
</gene>
<feature type="compositionally biased region" description="Low complexity" evidence="2">
    <location>
        <begin position="620"/>
        <end position="642"/>
    </location>
</feature>
<keyword evidence="3" id="KW-0812">Transmembrane</keyword>
<evidence type="ECO:0000256" key="1">
    <source>
        <dbReference type="SAM" id="Coils"/>
    </source>
</evidence>
<dbReference type="InterPro" id="IPR007621">
    <property type="entry name" value="TPM_dom"/>
</dbReference>
<feature type="transmembrane region" description="Helical" evidence="3">
    <location>
        <begin position="163"/>
        <end position="184"/>
    </location>
</feature>
<dbReference type="EMBL" id="BAAAYU010000003">
    <property type="protein sequence ID" value="GAA3630702.1"/>
    <property type="molecule type" value="Genomic_DNA"/>
</dbReference>
<keyword evidence="7" id="KW-1185">Reference proteome</keyword>
<evidence type="ECO:0000259" key="5">
    <source>
        <dbReference type="Pfam" id="PF04536"/>
    </source>
</evidence>
<dbReference type="Proteomes" id="UP001501697">
    <property type="component" value="Unassembled WGS sequence"/>
</dbReference>
<feature type="coiled-coil region" evidence="1">
    <location>
        <begin position="474"/>
        <end position="512"/>
    </location>
</feature>